<comment type="catalytic activity">
    <reaction evidence="1">
        <text>ATP + protein L-histidine = ADP + protein N-phospho-L-histidine.</text>
        <dbReference type="EC" id="2.7.13.3"/>
    </reaction>
</comment>
<keyword evidence="4" id="KW-0597">Phosphoprotein</keyword>
<dbReference type="Pfam" id="PF00512">
    <property type="entry name" value="HisKA"/>
    <property type="match status" value="1"/>
</dbReference>
<dbReference type="GO" id="GO:0005886">
    <property type="term" value="C:plasma membrane"/>
    <property type="evidence" value="ECO:0007669"/>
    <property type="project" value="UniProtKB-SubCell"/>
</dbReference>
<dbReference type="Proteomes" id="UP000273044">
    <property type="component" value="Chromosome"/>
</dbReference>
<proteinExistence type="predicted"/>
<dbReference type="InterPro" id="IPR036890">
    <property type="entry name" value="HATPase_C_sf"/>
</dbReference>
<evidence type="ECO:0000256" key="1">
    <source>
        <dbReference type="ARBA" id="ARBA00000085"/>
    </source>
</evidence>
<keyword evidence="5 10" id="KW-0808">Transferase</keyword>
<dbReference type="PANTHER" id="PTHR43711">
    <property type="entry name" value="TWO-COMPONENT HISTIDINE KINASE"/>
    <property type="match status" value="1"/>
</dbReference>
<dbReference type="GO" id="GO:0000155">
    <property type="term" value="F:phosphorelay sensor kinase activity"/>
    <property type="evidence" value="ECO:0007669"/>
    <property type="project" value="InterPro"/>
</dbReference>
<evidence type="ECO:0000313" key="11">
    <source>
        <dbReference type="Proteomes" id="UP000273044"/>
    </source>
</evidence>
<evidence type="ECO:0000256" key="8">
    <source>
        <dbReference type="SAM" id="Phobius"/>
    </source>
</evidence>
<keyword evidence="8" id="KW-0472">Membrane</keyword>
<comment type="subcellular location">
    <subcellularLocation>
        <location evidence="2">Cell membrane</location>
    </subcellularLocation>
</comment>
<dbReference type="PROSITE" id="PS50109">
    <property type="entry name" value="HIS_KIN"/>
    <property type="match status" value="1"/>
</dbReference>
<dbReference type="Gene3D" id="1.10.287.130">
    <property type="match status" value="1"/>
</dbReference>
<dbReference type="InterPro" id="IPR005467">
    <property type="entry name" value="His_kinase_dom"/>
</dbReference>
<dbReference type="OMA" id="VFGYLYI"/>
<feature type="transmembrane region" description="Helical" evidence="8">
    <location>
        <begin position="34"/>
        <end position="58"/>
    </location>
</feature>
<evidence type="ECO:0000259" key="9">
    <source>
        <dbReference type="PROSITE" id="PS50109"/>
    </source>
</evidence>
<evidence type="ECO:0000256" key="4">
    <source>
        <dbReference type="ARBA" id="ARBA00022553"/>
    </source>
</evidence>
<dbReference type="GeneID" id="64406023"/>
<evidence type="ECO:0000256" key="5">
    <source>
        <dbReference type="ARBA" id="ARBA00022679"/>
    </source>
</evidence>
<gene>
    <name evidence="10" type="primary">phoR</name>
    <name evidence="10" type="ORF">NCTC12967_00527</name>
</gene>
<keyword evidence="8" id="KW-0812">Transmembrane</keyword>
<evidence type="ECO:0000256" key="7">
    <source>
        <dbReference type="ARBA" id="ARBA00023012"/>
    </source>
</evidence>
<dbReference type="InterPro" id="IPR004358">
    <property type="entry name" value="Sig_transdc_His_kin-like_C"/>
</dbReference>
<evidence type="ECO:0000313" key="10">
    <source>
        <dbReference type="EMBL" id="VEH69262.1"/>
    </source>
</evidence>
<dbReference type="Pfam" id="PF02518">
    <property type="entry name" value="HATPase_c"/>
    <property type="match status" value="1"/>
</dbReference>
<keyword evidence="11" id="KW-1185">Reference proteome</keyword>
<dbReference type="InterPro" id="IPR050736">
    <property type="entry name" value="Sensor_HK_Regulatory"/>
</dbReference>
<dbReference type="InterPro" id="IPR003661">
    <property type="entry name" value="HisK_dim/P_dom"/>
</dbReference>
<dbReference type="SUPFAM" id="SSF47384">
    <property type="entry name" value="Homodimeric domain of signal transducing histidine kinase"/>
    <property type="match status" value="1"/>
</dbReference>
<feature type="transmembrane region" description="Helical" evidence="8">
    <location>
        <begin position="6"/>
        <end position="27"/>
    </location>
</feature>
<dbReference type="InterPro" id="IPR036097">
    <property type="entry name" value="HisK_dim/P_sf"/>
</dbReference>
<dbReference type="CDD" id="cd00082">
    <property type="entry name" value="HisKA"/>
    <property type="match status" value="1"/>
</dbReference>
<dbReference type="PRINTS" id="PR00344">
    <property type="entry name" value="BCTRLSENSOR"/>
</dbReference>
<dbReference type="SUPFAM" id="SSF55874">
    <property type="entry name" value="ATPase domain of HSP90 chaperone/DNA topoisomerase II/histidine kinase"/>
    <property type="match status" value="1"/>
</dbReference>
<feature type="domain" description="Histidine kinase" evidence="9">
    <location>
        <begin position="117"/>
        <end position="332"/>
    </location>
</feature>
<dbReference type="RefSeq" id="WP_014845660.1">
    <property type="nucleotide sequence ID" value="NZ_CP040007.1"/>
</dbReference>
<organism evidence="10 11">
    <name type="scientific">Arachnia propionica</name>
    <dbReference type="NCBI Taxonomy" id="1750"/>
    <lineage>
        <taxon>Bacteria</taxon>
        <taxon>Bacillati</taxon>
        <taxon>Actinomycetota</taxon>
        <taxon>Actinomycetes</taxon>
        <taxon>Propionibacteriales</taxon>
        <taxon>Propionibacteriaceae</taxon>
        <taxon>Arachnia</taxon>
    </lineage>
</organism>
<feature type="transmembrane region" description="Helical" evidence="8">
    <location>
        <begin position="64"/>
        <end position="85"/>
    </location>
</feature>
<accession>A0A448MVV7</accession>
<dbReference type="EC" id="2.7.13.3" evidence="3"/>
<evidence type="ECO:0000256" key="2">
    <source>
        <dbReference type="ARBA" id="ARBA00004236"/>
    </source>
</evidence>
<dbReference type="Gene3D" id="3.30.565.10">
    <property type="entry name" value="Histidine kinase-like ATPase, C-terminal domain"/>
    <property type="match status" value="1"/>
</dbReference>
<evidence type="ECO:0000256" key="6">
    <source>
        <dbReference type="ARBA" id="ARBA00022777"/>
    </source>
</evidence>
<dbReference type="InterPro" id="IPR003594">
    <property type="entry name" value="HATPase_dom"/>
</dbReference>
<dbReference type="SMART" id="SM00388">
    <property type="entry name" value="HisKA"/>
    <property type="match status" value="1"/>
</dbReference>
<keyword evidence="8" id="KW-1133">Transmembrane helix</keyword>
<dbReference type="EMBL" id="LR134406">
    <property type="protein sequence ID" value="VEH69262.1"/>
    <property type="molecule type" value="Genomic_DNA"/>
</dbReference>
<sequence>MTGQLLVVAAVTLLVGLGCTAMTLSVARCSVRWAALLSPITVVVTVGVGMLVGVRLMLIESVGVPLLLLAATVPAALLAGVLVALRSQRVIAEAAAALEQERRRREVEQGRRELIAWLSHDLRTPLAGIRAMGEALEDGIAPDPASYHRAIVAEAERTAAMVDDVLALAGLQSGTLELNSETVTVSDLVSDLVGNLTPLALRRDVRLTGSVEGDSSDVTGDAGLLSRALQNIIGNAIAYTRPGTEVTVVVSGGDDTVRVQVRDGCGGLSPEALEKSFTAGWRGDRARTPGAGSGNGLGLPIVRTIVAAHRGTVDLRNRPPGCEVTIELPRAAVGAKIHE</sequence>
<dbReference type="SMART" id="SM00387">
    <property type="entry name" value="HATPase_c"/>
    <property type="match status" value="1"/>
</dbReference>
<protein>
    <recommendedName>
        <fullName evidence="3">histidine kinase</fullName>
        <ecNumber evidence="3">2.7.13.3</ecNumber>
    </recommendedName>
</protein>
<name>A0A448MVV7_9ACTN</name>
<keyword evidence="6" id="KW-0418">Kinase</keyword>
<reference evidence="10 11" key="1">
    <citation type="submission" date="2018-12" db="EMBL/GenBank/DDBJ databases">
        <authorList>
            <consortium name="Pathogen Informatics"/>
        </authorList>
    </citation>
    <scope>NUCLEOTIDE SEQUENCE [LARGE SCALE GENOMIC DNA]</scope>
    <source>
        <strain evidence="10 11">NCTC12967</strain>
    </source>
</reference>
<dbReference type="PANTHER" id="PTHR43711:SF1">
    <property type="entry name" value="HISTIDINE KINASE 1"/>
    <property type="match status" value="1"/>
</dbReference>
<evidence type="ECO:0000256" key="3">
    <source>
        <dbReference type="ARBA" id="ARBA00012438"/>
    </source>
</evidence>
<keyword evidence="7" id="KW-0902">Two-component regulatory system</keyword>
<dbReference type="AlphaFoldDB" id="A0A448MVV7"/>